<feature type="transmembrane region" description="Helical" evidence="2">
    <location>
        <begin position="201"/>
        <end position="222"/>
    </location>
</feature>
<keyword evidence="4" id="KW-1185">Reference proteome</keyword>
<dbReference type="GeneID" id="25293132"/>
<dbReference type="HOGENOM" id="CLU_393862_0_0_1"/>
<dbReference type="OrthoDB" id="2735536at2759"/>
<feature type="region of interest" description="Disordered" evidence="1">
    <location>
        <begin position="147"/>
        <end position="177"/>
    </location>
</feature>
<dbReference type="STRING" id="1442369.A0A0D2IMT3"/>
<evidence type="ECO:0000256" key="2">
    <source>
        <dbReference type="SAM" id="Phobius"/>
    </source>
</evidence>
<protein>
    <recommendedName>
        <fullName evidence="5">Fucose-specific lectin</fullName>
    </recommendedName>
</protein>
<dbReference type="Gene3D" id="2.120.10.70">
    <property type="entry name" value="Fucose-specific lectin"/>
    <property type="match status" value="1"/>
</dbReference>
<evidence type="ECO:0000313" key="3">
    <source>
        <dbReference type="EMBL" id="KIX07084.1"/>
    </source>
</evidence>
<evidence type="ECO:0000313" key="4">
    <source>
        <dbReference type="Proteomes" id="UP000053617"/>
    </source>
</evidence>
<organism evidence="3 4">
    <name type="scientific">Rhinocladiella mackenziei CBS 650.93</name>
    <dbReference type="NCBI Taxonomy" id="1442369"/>
    <lineage>
        <taxon>Eukaryota</taxon>
        <taxon>Fungi</taxon>
        <taxon>Dikarya</taxon>
        <taxon>Ascomycota</taxon>
        <taxon>Pezizomycotina</taxon>
        <taxon>Eurotiomycetes</taxon>
        <taxon>Chaetothyriomycetidae</taxon>
        <taxon>Chaetothyriales</taxon>
        <taxon>Herpotrichiellaceae</taxon>
        <taxon>Rhinocladiella</taxon>
    </lineage>
</organism>
<keyword evidence="2" id="KW-0472">Membrane</keyword>
<feature type="compositionally biased region" description="Polar residues" evidence="1">
    <location>
        <begin position="83"/>
        <end position="101"/>
    </location>
</feature>
<feature type="region of interest" description="Disordered" evidence="1">
    <location>
        <begin position="79"/>
        <end position="116"/>
    </location>
</feature>
<keyword evidence="2" id="KW-1133">Transmembrane helix</keyword>
<dbReference type="AlphaFoldDB" id="A0A0D2IMT3"/>
<dbReference type="SUPFAM" id="SSF89372">
    <property type="entry name" value="Fucose-specific lectin"/>
    <property type="match status" value="1"/>
</dbReference>
<dbReference type="Proteomes" id="UP000053617">
    <property type="component" value="Unassembled WGS sequence"/>
</dbReference>
<dbReference type="VEuPathDB" id="FungiDB:Z518_05061"/>
<accession>A0A0D2IMT3</accession>
<dbReference type="RefSeq" id="XP_013274220.1">
    <property type="nucleotide sequence ID" value="XM_013418766.1"/>
</dbReference>
<evidence type="ECO:0008006" key="5">
    <source>
        <dbReference type="Google" id="ProtNLM"/>
    </source>
</evidence>
<keyword evidence="2" id="KW-0812">Transmembrane</keyword>
<proteinExistence type="predicted"/>
<gene>
    <name evidence="3" type="ORF">Z518_05061</name>
</gene>
<reference evidence="3 4" key="1">
    <citation type="submission" date="2015-01" db="EMBL/GenBank/DDBJ databases">
        <title>The Genome Sequence of Rhinocladiella mackenzie CBS 650.93.</title>
        <authorList>
            <consortium name="The Broad Institute Genomics Platform"/>
            <person name="Cuomo C."/>
            <person name="de Hoog S."/>
            <person name="Gorbushina A."/>
            <person name="Stielow B."/>
            <person name="Teixiera M."/>
            <person name="Abouelleil A."/>
            <person name="Chapman S.B."/>
            <person name="Priest M."/>
            <person name="Young S.K."/>
            <person name="Wortman J."/>
            <person name="Nusbaum C."/>
            <person name="Birren B."/>
        </authorList>
    </citation>
    <scope>NUCLEOTIDE SEQUENCE [LARGE SCALE GENOMIC DNA]</scope>
    <source>
        <strain evidence="3 4">CBS 650.93</strain>
    </source>
</reference>
<name>A0A0D2IMT3_9EURO</name>
<sequence length="700" mass="76683">MTDKFSKATISLLEGKHVPDLISKVVKYLDSTSPYLSSPRLELFFSNIGLAYHSAFAETDIMSTLNRFSWFSQQSDPPAYTPQPISATSPRNIRSSGSSVADQDRIPEISNPAQDRVLDAKSVGSDRRRLELEKGILEKKKGSIESASAYSEKNTPERLQKISPPKEGNGSFSSNLTQERPKRRTCCGCAWIFQSSRPCCLAAFFLITAALVAGIIVTAVLLTRRDNPASASSSSTTTFTSIVQSTQTLPFTVTSTTTSITTSVVIATTTSSSTQPTSAFYLGGFDAVEQDDDNHMFYTDQDGSIQHIINDGYGDWYRATETTMGSNVKPGSPIAASLAIDSSGDYTAIHVYYIDNESTIQGMIKRCDYTSLEAWNIDPIGSLALKVGPSMFIRSCVPDSHNYTYGEDADLYMYFASPGGKIRKFGWWYSTGPAVDGWKELFDLPPVTLGREVECELAGGIESLWIVNNETKLVEQWWRSAADGKNWTLGISGVDQVHPQTSLLSLSSSETNRSHIIFQAANLDIARYDISGLGSNAVLENSVVIHSSSATPGTRLTTWANSGYCGMYVSVYYQQSNTSDLYYNEFSDLCDYEGNCYVSPSYSSGDDDDERMPLVRTYGKNVSHKKKFTGWKGYHAGYGLCMPLKKVKPLAAQKIIPIVCVDSMDKPDPLINAIRNSGLNAVIDCTAACNDSHNFLPGGR</sequence>
<evidence type="ECO:0000256" key="1">
    <source>
        <dbReference type="SAM" id="MobiDB-lite"/>
    </source>
</evidence>
<dbReference type="EMBL" id="KN847477">
    <property type="protein sequence ID" value="KIX07084.1"/>
    <property type="molecule type" value="Genomic_DNA"/>
</dbReference>